<feature type="domain" description="Isochorismatase-like" evidence="1">
    <location>
        <begin position="26"/>
        <end position="132"/>
    </location>
</feature>
<dbReference type="AlphaFoldDB" id="A0A2S7K525"/>
<accession>A0A2S7K525</accession>
<dbReference type="OrthoDB" id="9789777at2"/>
<evidence type="ECO:0000259" key="1">
    <source>
        <dbReference type="Pfam" id="PF00857"/>
    </source>
</evidence>
<gene>
    <name evidence="2" type="ORF">CW354_10885</name>
</gene>
<evidence type="ECO:0000313" key="2">
    <source>
        <dbReference type="EMBL" id="PQA87581.1"/>
    </source>
</evidence>
<dbReference type="InterPro" id="IPR000868">
    <property type="entry name" value="Isochorismatase-like_dom"/>
</dbReference>
<dbReference type="EMBL" id="PJCH01000006">
    <property type="protein sequence ID" value="PQA87581.1"/>
    <property type="molecule type" value="Genomic_DNA"/>
</dbReference>
<keyword evidence="3" id="KW-1185">Reference proteome</keyword>
<sequence length="168" mass="18277">MAGEPMLVARHCAVILIEERLARDLAVTGGPVQWSLAADLAGAISAPLLDLRLESDFVVDSGLMAKFADLKRRSLILFGTLLEGAVTQIALTMLLEGYDVYICADQVRSADPQREAVFHERIRFCAGHVVTLPQILLELLSRVEDEKARQSLKAVLELGARRQGAAGL</sequence>
<dbReference type="Pfam" id="PF00857">
    <property type="entry name" value="Isochorismatase"/>
    <property type="match status" value="1"/>
</dbReference>
<comment type="caution">
    <text evidence="2">The sequence shown here is derived from an EMBL/GenBank/DDBJ whole genome shotgun (WGS) entry which is preliminary data.</text>
</comment>
<dbReference type="SUPFAM" id="SSF52499">
    <property type="entry name" value="Isochorismatase-like hydrolases"/>
    <property type="match status" value="1"/>
</dbReference>
<evidence type="ECO:0000313" key="3">
    <source>
        <dbReference type="Proteomes" id="UP000239504"/>
    </source>
</evidence>
<dbReference type="RefSeq" id="WP_104830119.1">
    <property type="nucleotide sequence ID" value="NZ_PJCH01000006.1"/>
</dbReference>
<organism evidence="2 3">
    <name type="scientific">Hyphococcus luteus</name>
    <dbReference type="NCBI Taxonomy" id="2058213"/>
    <lineage>
        <taxon>Bacteria</taxon>
        <taxon>Pseudomonadati</taxon>
        <taxon>Pseudomonadota</taxon>
        <taxon>Alphaproteobacteria</taxon>
        <taxon>Parvularculales</taxon>
        <taxon>Parvularculaceae</taxon>
        <taxon>Hyphococcus</taxon>
    </lineage>
</organism>
<reference evidence="2 3" key="1">
    <citation type="submission" date="2017-12" db="EMBL/GenBank/DDBJ databases">
        <authorList>
            <person name="Hurst M.R.H."/>
        </authorList>
    </citation>
    <scope>NUCLEOTIDE SEQUENCE [LARGE SCALE GENOMIC DNA]</scope>
    <source>
        <strain evidence="2 3">SY-3-19</strain>
    </source>
</reference>
<proteinExistence type="predicted"/>
<dbReference type="InterPro" id="IPR036380">
    <property type="entry name" value="Isochorismatase-like_sf"/>
</dbReference>
<name>A0A2S7K525_9PROT</name>
<protein>
    <recommendedName>
        <fullName evidence="1">Isochorismatase-like domain-containing protein</fullName>
    </recommendedName>
</protein>
<dbReference type="Proteomes" id="UP000239504">
    <property type="component" value="Unassembled WGS sequence"/>
</dbReference>
<dbReference type="Gene3D" id="3.40.50.850">
    <property type="entry name" value="Isochorismatase-like"/>
    <property type="match status" value="1"/>
</dbReference>